<reference evidence="1 2" key="1">
    <citation type="submission" date="2019-05" db="EMBL/GenBank/DDBJ databases">
        <title>Genome sequencing of F202Z8.</title>
        <authorList>
            <person name="Kwon Y.M."/>
        </authorList>
    </citation>
    <scope>NUCLEOTIDE SEQUENCE [LARGE SCALE GENOMIC DNA]</scope>
    <source>
        <strain evidence="1 2">F202Z8</strain>
    </source>
</reference>
<organism evidence="1 2">
    <name type="scientific">Aggregatimonas sangjinii</name>
    <dbReference type="NCBI Taxonomy" id="2583587"/>
    <lineage>
        <taxon>Bacteria</taxon>
        <taxon>Pseudomonadati</taxon>
        <taxon>Bacteroidota</taxon>
        <taxon>Flavobacteriia</taxon>
        <taxon>Flavobacteriales</taxon>
        <taxon>Flavobacteriaceae</taxon>
        <taxon>Aggregatimonas</taxon>
    </lineage>
</organism>
<evidence type="ECO:0000313" key="1">
    <source>
        <dbReference type="EMBL" id="QCX00956.1"/>
    </source>
</evidence>
<dbReference type="RefSeq" id="WP_138853299.1">
    <property type="nucleotide sequence ID" value="NZ_CP040710.1"/>
</dbReference>
<dbReference type="EMBL" id="CP040710">
    <property type="protein sequence ID" value="QCX00956.1"/>
    <property type="molecule type" value="Genomic_DNA"/>
</dbReference>
<dbReference type="Proteomes" id="UP000310017">
    <property type="component" value="Chromosome"/>
</dbReference>
<proteinExistence type="predicted"/>
<keyword evidence="2" id="KW-1185">Reference proteome</keyword>
<accession>A0A5B7SQQ7</accession>
<gene>
    <name evidence="1" type="ORF">FGM00_12850</name>
</gene>
<protein>
    <submittedName>
        <fullName evidence="1">Uncharacterized protein</fullName>
    </submittedName>
</protein>
<name>A0A5B7SQQ7_9FLAO</name>
<dbReference type="AlphaFoldDB" id="A0A5B7SQQ7"/>
<dbReference type="OrthoDB" id="1403943at2"/>
<dbReference type="KEGG" id="asag:FGM00_12850"/>
<evidence type="ECO:0000313" key="2">
    <source>
        <dbReference type="Proteomes" id="UP000310017"/>
    </source>
</evidence>
<sequence length="413" mass="47050">MRYTPLFTIALEHDYFSVSPPEIFRIVPTSATEKVLRGAGLIVKFFQNKLYVLVKHLENTTPLLQLNNDFTLRFFLEVTDFNFSSITNYRSSDPYAVKLYFSNGNSIIDGNDKSVNDILYLNEKLPQFDNTLAYTYNDLVRSGSDTAYECLQKIDAGTGNLNNGSQFRQLEKVSYVSPATELSFTGPKKIVRLQVPAAEVTVEYFKYNLTSNDFDIAVKQSVIGPIENPTAMLLDEVLLHFYTEGNIPFGEGIYKVVLNTTQEEYLYFRLANDWQPYLGLIEIHNNALAATDTYRFLTEDGSFFTIPPDNTEIETRHYKIRFAPAQYLLKYRCKTNKVSNIVDDDGNIVFTNLGSNTFQSQLPVRMNEKAIDTISVTYDGSDTLKKTKVPGHRNLSITDDDNKYIVSETFLNL</sequence>